<evidence type="ECO:0000256" key="9">
    <source>
        <dbReference type="ARBA" id="ARBA00023012"/>
    </source>
</evidence>
<keyword evidence="5" id="KW-0808">Transferase</keyword>
<evidence type="ECO:0000256" key="7">
    <source>
        <dbReference type="ARBA" id="ARBA00022777"/>
    </source>
</evidence>
<accession>A0A2I1JVA6</accession>
<name>A0A2I1JVA6_9LACT</name>
<dbReference type="SMART" id="SM00388">
    <property type="entry name" value="HisKA"/>
    <property type="match status" value="1"/>
</dbReference>
<evidence type="ECO:0000259" key="12">
    <source>
        <dbReference type="PROSITE" id="PS50109"/>
    </source>
</evidence>
<keyword evidence="10 11" id="KW-0472">Membrane</keyword>
<dbReference type="RefSeq" id="WP_101954767.1">
    <property type="nucleotide sequence ID" value="NZ_PKHE01000030.1"/>
</dbReference>
<comment type="caution">
    <text evidence="14">The sequence shown here is derived from an EMBL/GenBank/DDBJ whole genome shotgun (WGS) entry which is preliminary data.</text>
</comment>
<evidence type="ECO:0000256" key="3">
    <source>
        <dbReference type="ARBA" id="ARBA00012438"/>
    </source>
</evidence>
<keyword evidence="6 11" id="KW-0812">Transmembrane</keyword>
<sequence>MNTTNQKSHRPISLKWKWSFVISVVTILIAFISLSRFKVVIDRAAHQAVESHFQVIYDEACNFLSEFDHPFVKEKTILSPGNQPKHPNNELAIQYLQAIDSESINLRLFNDLNQLIYMTRNNTIPSINHSGILTNTHVKGEDYFVAFQPIYHKESDIKIGSLQMIVKPQGMIQFLMALQRYYYLILGITCVAFILMAIILSHRFLKPLTSLNSELDAIEEENLSQIRMMRLSSKDEWSELNIHVNSLLDKLDKYVTGQKQFVEDVSHELRTPVAIVQGHLKLLDRWGKEDPEILEESIASALQEISRMQHLVQEMLDLSRADNVNIDYKDEITEIYSTTEQVFNNFKLIHEDFDFYMDSDMEGQDVYVQAFRNHIEQVLIILLDNAVKYSKDRKEIHVSVSKSVTQVEITVQDFGEGMTEKDKERVFSRFYRVDKSRVREKGGNGLGLSIAQQLIRGYKGDIRVESVFGNGSIFYITLPIMTDSRQIYRRKQIAERRNIK</sequence>
<dbReference type="InterPro" id="IPR003660">
    <property type="entry name" value="HAMP_dom"/>
</dbReference>
<dbReference type="InterPro" id="IPR050398">
    <property type="entry name" value="HssS/ArlS-like"/>
</dbReference>
<feature type="transmembrane region" description="Helical" evidence="11">
    <location>
        <begin position="181"/>
        <end position="200"/>
    </location>
</feature>
<dbReference type="InterPro" id="IPR036890">
    <property type="entry name" value="HATPase_C_sf"/>
</dbReference>
<dbReference type="EC" id="2.7.13.3" evidence="3"/>
<dbReference type="SUPFAM" id="SSF55874">
    <property type="entry name" value="ATPase domain of HSP90 chaperone/DNA topoisomerase II/histidine kinase"/>
    <property type="match status" value="1"/>
</dbReference>
<dbReference type="AlphaFoldDB" id="A0A2I1JVA6"/>
<dbReference type="InterPro" id="IPR036097">
    <property type="entry name" value="HisK_dim/P_sf"/>
</dbReference>
<dbReference type="Pfam" id="PF00512">
    <property type="entry name" value="HisKA"/>
    <property type="match status" value="1"/>
</dbReference>
<reference evidence="14 15" key="1">
    <citation type="submission" date="2017-12" db="EMBL/GenBank/DDBJ databases">
        <title>Phylogenetic diversity of female urinary microbiome.</title>
        <authorList>
            <person name="Thomas-White K."/>
            <person name="Wolfe A.J."/>
        </authorList>
    </citation>
    <scope>NUCLEOTIDE SEQUENCE [LARGE SCALE GENOMIC DNA]</scope>
    <source>
        <strain evidence="14 15">UMB0898</strain>
    </source>
</reference>
<dbReference type="PANTHER" id="PTHR45528:SF12">
    <property type="entry name" value="SENSOR HISTIDINE KINASE ARSS"/>
    <property type="match status" value="1"/>
</dbReference>
<evidence type="ECO:0000256" key="10">
    <source>
        <dbReference type="ARBA" id="ARBA00023136"/>
    </source>
</evidence>
<dbReference type="SMART" id="SM00387">
    <property type="entry name" value="HATPase_c"/>
    <property type="match status" value="1"/>
</dbReference>
<organism evidence="14 15">
    <name type="scientific">Falseniella ignava</name>
    <dbReference type="NCBI Taxonomy" id="137730"/>
    <lineage>
        <taxon>Bacteria</taxon>
        <taxon>Bacillati</taxon>
        <taxon>Bacillota</taxon>
        <taxon>Bacilli</taxon>
        <taxon>Lactobacillales</taxon>
        <taxon>Aerococcaceae</taxon>
        <taxon>Falseniella</taxon>
    </lineage>
</organism>
<feature type="transmembrane region" description="Helical" evidence="11">
    <location>
        <begin position="16"/>
        <end position="34"/>
    </location>
</feature>
<gene>
    <name evidence="14" type="ORF">CYJ57_07575</name>
</gene>
<dbReference type="CDD" id="cd00082">
    <property type="entry name" value="HisKA"/>
    <property type="match status" value="1"/>
</dbReference>
<proteinExistence type="predicted"/>
<evidence type="ECO:0000256" key="11">
    <source>
        <dbReference type="SAM" id="Phobius"/>
    </source>
</evidence>
<evidence type="ECO:0000313" key="15">
    <source>
        <dbReference type="Proteomes" id="UP000234384"/>
    </source>
</evidence>
<evidence type="ECO:0000256" key="8">
    <source>
        <dbReference type="ARBA" id="ARBA00022989"/>
    </source>
</evidence>
<keyword evidence="4" id="KW-0597">Phosphoprotein</keyword>
<evidence type="ECO:0000256" key="2">
    <source>
        <dbReference type="ARBA" id="ARBA00004141"/>
    </source>
</evidence>
<dbReference type="InterPro" id="IPR003594">
    <property type="entry name" value="HATPase_dom"/>
</dbReference>
<feature type="domain" description="HAMP" evidence="13">
    <location>
        <begin position="202"/>
        <end position="256"/>
    </location>
</feature>
<evidence type="ECO:0000256" key="5">
    <source>
        <dbReference type="ARBA" id="ARBA00022679"/>
    </source>
</evidence>
<dbReference type="InterPro" id="IPR005467">
    <property type="entry name" value="His_kinase_dom"/>
</dbReference>
<dbReference type="GO" id="GO:0000155">
    <property type="term" value="F:phosphorelay sensor kinase activity"/>
    <property type="evidence" value="ECO:0007669"/>
    <property type="project" value="InterPro"/>
</dbReference>
<feature type="domain" description="Histidine kinase" evidence="12">
    <location>
        <begin position="264"/>
        <end position="482"/>
    </location>
</feature>
<evidence type="ECO:0000256" key="4">
    <source>
        <dbReference type="ARBA" id="ARBA00022553"/>
    </source>
</evidence>
<dbReference type="PRINTS" id="PR00344">
    <property type="entry name" value="BCTRLSENSOR"/>
</dbReference>
<evidence type="ECO:0000256" key="6">
    <source>
        <dbReference type="ARBA" id="ARBA00022692"/>
    </source>
</evidence>
<dbReference type="InterPro" id="IPR004358">
    <property type="entry name" value="Sig_transdc_His_kin-like_C"/>
</dbReference>
<dbReference type="PANTHER" id="PTHR45528">
    <property type="entry name" value="SENSOR HISTIDINE KINASE CPXA"/>
    <property type="match status" value="1"/>
</dbReference>
<dbReference type="Gene3D" id="3.30.565.10">
    <property type="entry name" value="Histidine kinase-like ATPase, C-terminal domain"/>
    <property type="match status" value="1"/>
</dbReference>
<dbReference type="PROSITE" id="PS50885">
    <property type="entry name" value="HAMP"/>
    <property type="match status" value="1"/>
</dbReference>
<keyword evidence="9" id="KW-0902">Two-component regulatory system</keyword>
<comment type="catalytic activity">
    <reaction evidence="1">
        <text>ATP + protein L-histidine = ADP + protein N-phospho-L-histidine.</text>
        <dbReference type="EC" id="2.7.13.3"/>
    </reaction>
</comment>
<evidence type="ECO:0000259" key="13">
    <source>
        <dbReference type="PROSITE" id="PS50885"/>
    </source>
</evidence>
<dbReference type="EMBL" id="PKHE01000030">
    <property type="protein sequence ID" value="PKY87321.1"/>
    <property type="molecule type" value="Genomic_DNA"/>
</dbReference>
<keyword evidence="8 11" id="KW-1133">Transmembrane helix</keyword>
<dbReference type="GO" id="GO:0016020">
    <property type="term" value="C:membrane"/>
    <property type="evidence" value="ECO:0007669"/>
    <property type="project" value="UniProtKB-SubCell"/>
</dbReference>
<keyword evidence="7 14" id="KW-0418">Kinase</keyword>
<dbReference type="FunFam" id="1.10.287.130:FF:000001">
    <property type="entry name" value="Two-component sensor histidine kinase"/>
    <property type="match status" value="1"/>
</dbReference>
<protein>
    <recommendedName>
        <fullName evidence="3">histidine kinase</fullName>
        <ecNumber evidence="3">2.7.13.3</ecNumber>
    </recommendedName>
</protein>
<dbReference type="InterPro" id="IPR003661">
    <property type="entry name" value="HisK_dim/P_dom"/>
</dbReference>
<comment type="subcellular location">
    <subcellularLocation>
        <location evidence="2">Membrane</location>
        <topology evidence="2">Multi-pass membrane protein</topology>
    </subcellularLocation>
</comment>
<dbReference type="Gene3D" id="6.10.340.10">
    <property type="match status" value="1"/>
</dbReference>
<dbReference type="Pfam" id="PF02518">
    <property type="entry name" value="HATPase_c"/>
    <property type="match status" value="1"/>
</dbReference>
<dbReference type="SUPFAM" id="SSF47384">
    <property type="entry name" value="Homodimeric domain of signal transducing histidine kinase"/>
    <property type="match status" value="1"/>
</dbReference>
<dbReference type="FunFam" id="3.30.565.10:FF:000006">
    <property type="entry name" value="Sensor histidine kinase WalK"/>
    <property type="match status" value="1"/>
</dbReference>
<dbReference type="PROSITE" id="PS50109">
    <property type="entry name" value="HIS_KIN"/>
    <property type="match status" value="1"/>
</dbReference>
<dbReference type="Proteomes" id="UP000234384">
    <property type="component" value="Unassembled WGS sequence"/>
</dbReference>
<evidence type="ECO:0000313" key="14">
    <source>
        <dbReference type="EMBL" id="PKY87321.1"/>
    </source>
</evidence>
<dbReference type="CDD" id="cd00075">
    <property type="entry name" value="HATPase"/>
    <property type="match status" value="1"/>
</dbReference>
<dbReference type="Gene3D" id="1.10.287.130">
    <property type="match status" value="1"/>
</dbReference>
<evidence type="ECO:0000256" key="1">
    <source>
        <dbReference type="ARBA" id="ARBA00000085"/>
    </source>
</evidence>
<dbReference type="OrthoDB" id="9786919at2"/>